<dbReference type="PRINTS" id="PR00130">
    <property type="entry name" value="DNASEI"/>
</dbReference>
<evidence type="ECO:0000256" key="6">
    <source>
        <dbReference type="ARBA" id="ARBA00022801"/>
    </source>
</evidence>
<feature type="active site" evidence="11">
    <location>
        <position position="71"/>
    </location>
</feature>
<feature type="active site" evidence="11">
    <location>
        <position position="126"/>
    </location>
</feature>
<dbReference type="GO" id="GO:0003677">
    <property type="term" value="F:DNA binding"/>
    <property type="evidence" value="ECO:0007669"/>
    <property type="project" value="TreeGrafter"/>
</dbReference>
<keyword evidence="8 12" id="KW-1015">Disulfide bond</keyword>
<name>A0A8C4JHG5_DRONO</name>
<evidence type="ECO:0000256" key="7">
    <source>
        <dbReference type="ARBA" id="ARBA00022824"/>
    </source>
</evidence>
<dbReference type="GO" id="GO:0005634">
    <property type="term" value="C:nucleus"/>
    <property type="evidence" value="ECO:0007669"/>
    <property type="project" value="TreeGrafter"/>
</dbReference>
<evidence type="ECO:0000256" key="5">
    <source>
        <dbReference type="ARBA" id="ARBA00022759"/>
    </source>
</evidence>
<evidence type="ECO:0000256" key="12">
    <source>
        <dbReference type="PIRSR" id="PIRSR000988-2"/>
    </source>
</evidence>
<evidence type="ECO:0000256" key="8">
    <source>
        <dbReference type="ARBA" id="ARBA00023157"/>
    </source>
</evidence>
<evidence type="ECO:0000256" key="9">
    <source>
        <dbReference type="ARBA" id="ARBA00023180"/>
    </source>
</evidence>
<protein>
    <recommendedName>
        <fullName evidence="10">Deoxyribonuclease</fullName>
    </recommendedName>
</protein>
<dbReference type="PIRSF" id="PIRSF000988">
    <property type="entry name" value="DNase_I_euk"/>
    <property type="match status" value="1"/>
</dbReference>
<dbReference type="AlphaFoldDB" id="A0A8C4JHG5"/>
<dbReference type="Ensembl" id="ENSDNVT00000011308.1">
    <property type="protein sequence ID" value="ENSDNVP00000009417.1"/>
    <property type="gene ID" value="ENSDNVG00000006648.1"/>
</dbReference>
<comment type="similarity">
    <text evidence="2 10">Belongs to the DNase I family.</text>
</comment>
<keyword evidence="6 10" id="KW-0378">Hydrolase</keyword>
<dbReference type="PANTHER" id="PTHR11371">
    <property type="entry name" value="DEOXYRIBONUCLEASE"/>
    <property type="match status" value="1"/>
</dbReference>
<reference evidence="14" key="2">
    <citation type="submission" date="2025-09" db="UniProtKB">
        <authorList>
            <consortium name="Ensembl"/>
        </authorList>
    </citation>
    <scope>IDENTIFICATION</scope>
</reference>
<dbReference type="SMART" id="SM00476">
    <property type="entry name" value="DNaseIc"/>
    <property type="match status" value="1"/>
</dbReference>
<evidence type="ECO:0000256" key="11">
    <source>
        <dbReference type="PIRSR" id="PIRSR000988-1"/>
    </source>
</evidence>
<comment type="subcellular location">
    <subcellularLocation>
        <location evidence="1">Endoplasmic reticulum</location>
    </subcellularLocation>
</comment>
<evidence type="ECO:0000256" key="1">
    <source>
        <dbReference type="ARBA" id="ARBA00004240"/>
    </source>
</evidence>
<dbReference type="InterPro" id="IPR005135">
    <property type="entry name" value="Endo/exonuclease/phosphatase"/>
</dbReference>
<dbReference type="InterPro" id="IPR036691">
    <property type="entry name" value="Endo/exonu/phosph_ase_sf"/>
</dbReference>
<keyword evidence="7" id="KW-0256">Endoplasmic reticulum</keyword>
<evidence type="ECO:0000256" key="10">
    <source>
        <dbReference type="PIRNR" id="PIRNR000988"/>
    </source>
</evidence>
<evidence type="ECO:0000313" key="14">
    <source>
        <dbReference type="Ensembl" id="ENSDNVP00000009417.1"/>
    </source>
</evidence>
<dbReference type="PANTHER" id="PTHR11371:SF28">
    <property type="entry name" value="DEOXYRIBONUCLEASE-1-LIKE 1"/>
    <property type="match status" value="1"/>
</dbReference>
<dbReference type="Gene3D" id="3.60.10.10">
    <property type="entry name" value="Endonuclease/exonuclease/phosphatase"/>
    <property type="match status" value="1"/>
</dbReference>
<evidence type="ECO:0000259" key="13">
    <source>
        <dbReference type="Pfam" id="PF03372"/>
    </source>
</evidence>
<organism evidence="14 15">
    <name type="scientific">Dromaius novaehollandiae</name>
    <name type="common">Emu</name>
    <dbReference type="NCBI Taxonomy" id="8790"/>
    <lineage>
        <taxon>Eukaryota</taxon>
        <taxon>Metazoa</taxon>
        <taxon>Chordata</taxon>
        <taxon>Craniata</taxon>
        <taxon>Vertebrata</taxon>
        <taxon>Euteleostomi</taxon>
        <taxon>Archelosauria</taxon>
        <taxon>Archosauria</taxon>
        <taxon>Dinosauria</taxon>
        <taxon>Saurischia</taxon>
        <taxon>Theropoda</taxon>
        <taxon>Coelurosauria</taxon>
        <taxon>Aves</taxon>
        <taxon>Palaeognathae</taxon>
        <taxon>Casuariiformes</taxon>
        <taxon>Dromaiidae</taxon>
        <taxon>Dromaius</taxon>
    </lineage>
</organism>
<keyword evidence="3 10" id="KW-0540">Nuclease</keyword>
<keyword evidence="15" id="KW-1185">Reference proteome</keyword>
<keyword evidence="4" id="KW-0732">Signal</keyword>
<dbReference type="InterPro" id="IPR018057">
    <property type="entry name" value="Deoxyribonuclease-1_AS"/>
</dbReference>
<evidence type="ECO:0000256" key="2">
    <source>
        <dbReference type="ARBA" id="ARBA00007359"/>
    </source>
</evidence>
<evidence type="ECO:0000256" key="3">
    <source>
        <dbReference type="ARBA" id="ARBA00022722"/>
    </source>
</evidence>
<dbReference type="GO" id="GO:0005783">
    <property type="term" value="C:endoplasmic reticulum"/>
    <property type="evidence" value="ECO:0007669"/>
    <property type="project" value="UniProtKB-SubCell"/>
</dbReference>
<dbReference type="PROSITE" id="PS00919">
    <property type="entry name" value="DNASE_I_1"/>
    <property type="match status" value="1"/>
</dbReference>
<evidence type="ECO:0000256" key="4">
    <source>
        <dbReference type="ARBA" id="ARBA00022729"/>
    </source>
</evidence>
<sequence length="280" mass="30791">MGISGADKGINNPPFPPPQIITRCDIMVLQEVTDTKGQVVPLLLNTLDSTAGPGAYQALSSPPLGRGSYQERYVYFYRPGRAQLWDWFVYEDTHPQRPDVFAREPFVARFSLPSPALPELVLVPLHAAPGAAEAEIDALHDVYERVRERWGQQDVLFLGDFNAGCGYVAASRWGRIRLRHDPPFRWLLGDDSDSTVRGSTHCPYDRVVVAGERSQSLVVPGSARTFNFTAHFGLTEEQALAVSDHYPVEVELALDGAWGGPQHPPLALLLGLGGALLRLP</sequence>
<dbReference type="InterPro" id="IPR016202">
    <property type="entry name" value="DNase_I"/>
</dbReference>
<dbReference type="SUPFAM" id="SSF56219">
    <property type="entry name" value="DNase I-like"/>
    <property type="match status" value="1"/>
</dbReference>
<reference evidence="14" key="1">
    <citation type="submission" date="2025-08" db="UniProtKB">
        <authorList>
            <consortium name="Ensembl"/>
        </authorList>
    </citation>
    <scope>IDENTIFICATION</scope>
</reference>
<dbReference type="CDD" id="cd10282">
    <property type="entry name" value="DNase1"/>
    <property type="match status" value="1"/>
</dbReference>
<feature type="domain" description="Endonuclease/exonuclease/phosphatase" evidence="13">
    <location>
        <begin position="19"/>
        <end position="245"/>
    </location>
</feature>
<keyword evidence="9" id="KW-0325">Glycoprotein</keyword>
<dbReference type="Proteomes" id="UP000694423">
    <property type="component" value="Unplaced"/>
</dbReference>
<accession>A0A8C4JHG5</accession>
<dbReference type="GO" id="GO:0004530">
    <property type="term" value="F:deoxyribonuclease I activity"/>
    <property type="evidence" value="ECO:0007669"/>
    <property type="project" value="TreeGrafter"/>
</dbReference>
<feature type="disulfide bond" description="Essential for enzymatic activity" evidence="12">
    <location>
        <begin position="165"/>
        <end position="202"/>
    </location>
</feature>
<proteinExistence type="inferred from homology"/>
<keyword evidence="5 10" id="KW-0255">Endonuclease</keyword>
<dbReference type="GO" id="GO:0006308">
    <property type="term" value="P:DNA catabolic process"/>
    <property type="evidence" value="ECO:0007669"/>
    <property type="project" value="InterPro"/>
</dbReference>
<evidence type="ECO:0000313" key="15">
    <source>
        <dbReference type="Proteomes" id="UP000694423"/>
    </source>
</evidence>
<dbReference type="Pfam" id="PF03372">
    <property type="entry name" value="Exo_endo_phos"/>
    <property type="match status" value="1"/>
</dbReference>